<dbReference type="CDD" id="cd12176">
    <property type="entry name" value="PGDH_3"/>
    <property type="match status" value="1"/>
</dbReference>
<proteinExistence type="inferred from homology"/>
<keyword evidence="8" id="KW-0520">NAD</keyword>
<dbReference type="Pfam" id="PF00389">
    <property type="entry name" value="2-Hacid_dh"/>
    <property type="match status" value="1"/>
</dbReference>
<dbReference type="EMBL" id="CP000383">
    <property type="protein sequence ID" value="ABG58273.1"/>
    <property type="molecule type" value="Genomic_DNA"/>
</dbReference>
<comment type="catalytic activity">
    <reaction evidence="10">
        <text>(R)-2-hydroxyglutarate + NAD(+) = 2-oxoglutarate + NADH + H(+)</text>
        <dbReference type="Rhea" id="RHEA:49612"/>
        <dbReference type="ChEBI" id="CHEBI:15378"/>
        <dbReference type="ChEBI" id="CHEBI:15801"/>
        <dbReference type="ChEBI" id="CHEBI:16810"/>
        <dbReference type="ChEBI" id="CHEBI:57540"/>
        <dbReference type="ChEBI" id="CHEBI:57945"/>
        <dbReference type="EC" id="1.1.1.399"/>
    </reaction>
</comment>
<dbReference type="InterPro" id="IPR006139">
    <property type="entry name" value="D-isomer_2_OHA_DH_cat_dom"/>
</dbReference>
<dbReference type="InterPro" id="IPR006140">
    <property type="entry name" value="D-isomer_DH_NAD-bd"/>
</dbReference>
<dbReference type="Gene3D" id="1.10.150.210">
    <property type="entry name" value="Phosphoserine phosphatase, domain 2"/>
    <property type="match status" value="1"/>
</dbReference>
<reference evidence="13 14" key="1">
    <citation type="journal article" date="2007" name="Appl. Environ. Microbiol.">
        <title>Genome sequence of the cellulolytic gliding bacterium Cytophaga hutchinsonii.</title>
        <authorList>
            <person name="Xie G."/>
            <person name="Bruce D.C."/>
            <person name="Challacombe J.F."/>
            <person name="Chertkov O."/>
            <person name="Detter J.C."/>
            <person name="Gilna P."/>
            <person name="Han C.S."/>
            <person name="Lucas S."/>
            <person name="Misra M."/>
            <person name="Myers G.L."/>
            <person name="Richardson P."/>
            <person name="Tapia R."/>
            <person name="Thayer N."/>
            <person name="Thompson L.S."/>
            <person name="Brettin T.S."/>
            <person name="Henrissat B."/>
            <person name="Wilson D.B."/>
            <person name="McBride M.J."/>
        </authorList>
    </citation>
    <scope>NUCLEOTIDE SEQUENCE [LARGE SCALE GENOMIC DNA]</scope>
    <source>
        <strain evidence="14">ATCC 33406 / DSM 1761 / CIP 103989 / NBRC 15051 / NCIMB 9469 / D465</strain>
    </source>
</reference>
<dbReference type="InterPro" id="IPR023214">
    <property type="entry name" value="HAD_sf"/>
</dbReference>
<dbReference type="PROSITE" id="PS00671">
    <property type="entry name" value="D_2_HYDROXYACID_DH_3"/>
    <property type="match status" value="1"/>
</dbReference>
<dbReference type="InterPro" id="IPR029753">
    <property type="entry name" value="D-isomer_DH_CS"/>
</dbReference>
<evidence type="ECO:0000256" key="5">
    <source>
        <dbReference type="ARBA" id="ARBA00013143"/>
    </source>
</evidence>
<dbReference type="PROSITE" id="PS51671">
    <property type="entry name" value="ACT"/>
    <property type="match status" value="1"/>
</dbReference>
<evidence type="ECO:0000256" key="1">
    <source>
        <dbReference type="ARBA" id="ARBA00003800"/>
    </source>
</evidence>
<evidence type="ECO:0000256" key="2">
    <source>
        <dbReference type="ARBA" id="ARBA00005216"/>
    </source>
</evidence>
<protein>
    <recommendedName>
        <fullName evidence="6">D-3-phosphoglycerate dehydrogenase</fullName>
        <ecNumber evidence="4">1.1.1.399</ecNumber>
        <ecNumber evidence="5">1.1.1.95</ecNumber>
    </recommendedName>
    <alternativeName>
        <fullName evidence="9">2-oxoglutarate reductase</fullName>
    </alternativeName>
</protein>
<comment type="catalytic activity">
    <reaction evidence="11">
        <text>(2R)-3-phosphoglycerate + NAD(+) = 3-phosphooxypyruvate + NADH + H(+)</text>
        <dbReference type="Rhea" id="RHEA:12641"/>
        <dbReference type="ChEBI" id="CHEBI:15378"/>
        <dbReference type="ChEBI" id="CHEBI:18110"/>
        <dbReference type="ChEBI" id="CHEBI:57540"/>
        <dbReference type="ChEBI" id="CHEBI:57945"/>
        <dbReference type="ChEBI" id="CHEBI:58272"/>
        <dbReference type="EC" id="1.1.1.95"/>
    </reaction>
</comment>
<dbReference type="SUPFAM" id="SSF51735">
    <property type="entry name" value="NAD(P)-binding Rossmann-fold domains"/>
    <property type="match status" value="1"/>
</dbReference>
<dbReference type="CDD" id="cd04901">
    <property type="entry name" value="ACT_3PGDH"/>
    <property type="match status" value="1"/>
</dbReference>
<dbReference type="GO" id="GO:0051287">
    <property type="term" value="F:NAD binding"/>
    <property type="evidence" value="ECO:0007669"/>
    <property type="project" value="InterPro"/>
</dbReference>
<dbReference type="UniPathway" id="UPA00135">
    <property type="reaction ID" value="UER00196"/>
</dbReference>
<dbReference type="InterPro" id="IPR036412">
    <property type="entry name" value="HAD-like_sf"/>
</dbReference>
<comment type="pathway">
    <text evidence="2">Amino-acid biosynthesis; L-serine biosynthesis; L-serine from 3-phospho-D-glycerate: step 1/3.</text>
</comment>
<dbReference type="OrthoDB" id="1522997at2"/>
<sequence length="633" mass="70484">METIEKVPYFVIDFDSTFTQVEALDELATISLAGNPNQQQIIQQIIDLTNLGMEGKGSFSENLVKRLQLVKANRSHLAPLIDLLRSKVSKSVKRNKHFFRDYADQIYIVSSGFKEFILPIVTEFGIKEEHVMANTFTFDNDGNIIGCDANNPLSQDKGKIKLMEKLGLTGDVHVIGDGYTDYEIRGAGLASKFYAFTENVSRAAVTAKADSIAPSFDEILFQEKLPMTISYPKNRIKVLLLENIHTDAFKLFSEEGYTVEVIASALEEDELIEKIKDVSIIGIRSKTTITAKVLEHAPKLIAIGAFCIGTNQIDLKAAQMKGVAVFNAPFSNTRSVVELAIGEIIMLYRRTLEKSMQMHAGKWDKSAKNSFEIRGKKLGLVGYGNIGSQLSVIAESLGMVVYYYDIVERLSLGNAKKCSSLKELLNTVDVVSLHVDGRASNKGMFGAKEFNEMRQGSIFLNLARGPVTDLKALSENLKSGKILGAGLDVYEYEPKNNDEEFINDVRGLPNVILTPHIGGSTEEAQSNIGNFVPNRITDYINNGTTLHSVNFPNIQLPELQEGHRFMHLHENQPGILAKINNLFAKHNINILAQYLKTNEQVGYVITDIAKIYDKEVLDELKEIPGTIRFRTLY</sequence>
<dbReference type="Pfam" id="PF22629">
    <property type="entry name" value="ACT_AHAS_ss"/>
    <property type="match status" value="1"/>
</dbReference>
<dbReference type="SUPFAM" id="SSF56784">
    <property type="entry name" value="HAD-like"/>
    <property type="match status" value="1"/>
</dbReference>
<dbReference type="InterPro" id="IPR002912">
    <property type="entry name" value="ACT_dom"/>
</dbReference>
<dbReference type="Gene3D" id="3.30.70.260">
    <property type="match status" value="1"/>
</dbReference>
<evidence type="ECO:0000256" key="11">
    <source>
        <dbReference type="ARBA" id="ARBA00048731"/>
    </source>
</evidence>
<evidence type="ECO:0000256" key="4">
    <source>
        <dbReference type="ARBA" id="ARBA00013001"/>
    </source>
</evidence>
<dbReference type="InterPro" id="IPR036291">
    <property type="entry name" value="NAD(P)-bd_dom_sf"/>
</dbReference>
<evidence type="ECO:0000256" key="3">
    <source>
        <dbReference type="ARBA" id="ARBA00005854"/>
    </source>
</evidence>
<dbReference type="GO" id="GO:0006564">
    <property type="term" value="P:L-serine biosynthetic process"/>
    <property type="evidence" value="ECO:0007669"/>
    <property type="project" value="UniProtKB-ARBA"/>
</dbReference>
<dbReference type="Gene3D" id="3.40.50.1000">
    <property type="entry name" value="HAD superfamily/HAD-like"/>
    <property type="match status" value="1"/>
</dbReference>
<evidence type="ECO:0000256" key="10">
    <source>
        <dbReference type="ARBA" id="ARBA00048126"/>
    </source>
</evidence>
<dbReference type="EC" id="1.1.1.95" evidence="5"/>
<feature type="domain" description="ACT" evidence="12">
    <location>
        <begin position="564"/>
        <end position="633"/>
    </location>
</feature>
<evidence type="ECO:0000259" key="12">
    <source>
        <dbReference type="PROSITE" id="PS51671"/>
    </source>
</evidence>
<dbReference type="InterPro" id="IPR054480">
    <property type="entry name" value="AHAS_small-like_ACT"/>
</dbReference>
<dbReference type="PANTHER" id="PTHR43761:SF1">
    <property type="entry name" value="D-ISOMER SPECIFIC 2-HYDROXYACID DEHYDROGENASE CATALYTIC DOMAIN-CONTAINING PROTEIN-RELATED"/>
    <property type="match status" value="1"/>
</dbReference>
<name>A0A6N4SPP6_CYTH3</name>
<evidence type="ECO:0000313" key="14">
    <source>
        <dbReference type="Proteomes" id="UP000001822"/>
    </source>
</evidence>
<dbReference type="AlphaFoldDB" id="A0A6N4SPP6"/>
<dbReference type="Proteomes" id="UP000001822">
    <property type="component" value="Chromosome"/>
</dbReference>
<keyword evidence="7 13" id="KW-0560">Oxidoreductase</keyword>
<dbReference type="KEGG" id="chu:CHU_0996"/>
<organism evidence="13 14">
    <name type="scientific">Cytophaga hutchinsonii (strain ATCC 33406 / DSM 1761 / CIP 103989 / NBRC 15051 / NCIMB 9469 / D465)</name>
    <dbReference type="NCBI Taxonomy" id="269798"/>
    <lineage>
        <taxon>Bacteria</taxon>
        <taxon>Pseudomonadati</taxon>
        <taxon>Bacteroidota</taxon>
        <taxon>Cytophagia</taxon>
        <taxon>Cytophagales</taxon>
        <taxon>Cytophagaceae</taxon>
        <taxon>Cytophaga</taxon>
    </lineage>
</organism>
<evidence type="ECO:0000256" key="6">
    <source>
        <dbReference type="ARBA" id="ARBA00021582"/>
    </source>
</evidence>
<dbReference type="Gene3D" id="3.40.50.720">
    <property type="entry name" value="NAD(P)-binding Rossmann-like Domain"/>
    <property type="match status" value="2"/>
</dbReference>
<dbReference type="SUPFAM" id="SSF52283">
    <property type="entry name" value="Formate/glycerate dehydrogenase catalytic domain-like"/>
    <property type="match status" value="1"/>
</dbReference>
<dbReference type="PANTHER" id="PTHR43761">
    <property type="entry name" value="D-ISOMER SPECIFIC 2-HYDROXYACID DEHYDROGENASE FAMILY PROTEIN (AFU_ORTHOLOGUE AFUA_1G13630)"/>
    <property type="match status" value="1"/>
</dbReference>
<dbReference type="InterPro" id="IPR050418">
    <property type="entry name" value="D-iso_2-hydroxyacid_DH_PdxB"/>
</dbReference>
<keyword evidence="14" id="KW-1185">Reference proteome</keyword>
<dbReference type="RefSeq" id="WP_011584388.1">
    <property type="nucleotide sequence ID" value="NC_008255.1"/>
</dbReference>
<evidence type="ECO:0000256" key="7">
    <source>
        <dbReference type="ARBA" id="ARBA00023002"/>
    </source>
</evidence>
<dbReference type="GO" id="GO:0047545">
    <property type="term" value="F:(S)-2-hydroxyglutarate dehydrogenase activity"/>
    <property type="evidence" value="ECO:0007669"/>
    <property type="project" value="UniProtKB-ARBA"/>
</dbReference>
<evidence type="ECO:0000256" key="8">
    <source>
        <dbReference type="ARBA" id="ARBA00023027"/>
    </source>
</evidence>
<accession>A0A6N4SPP6</accession>
<dbReference type="NCBIfam" id="NF008759">
    <property type="entry name" value="PRK11790.1"/>
    <property type="match status" value="1"/>
</dbReference>
<dbReference type="InterPro" id="IPR045865">
    <property type="entry name" value="ACT-like_dom_sf"/>
</dbReference>
<dbReference type="Pfam" id="PF02826">
    <property type="entry name" value="2-Hacid_dh_C"/>
    <property type="match status" value="1"/>
</dbReference>
<comment type="function">
    <text evidence="1">Catalyzes the reversible oxidation of 3-phospho-D-glycerate to 3-phosphonooxypyruvate, the first step of the phosphorylated L-serine biosynthesis pathway. Also catalyzes the reversible oxidation of 2-hydroxyglutarate to 2-oxoglutarate.</text>
</comment>
<dbReference type="EC" id="1.1.1.399" evidence="4"/>
<evidence type="ECO:0000313" key="13">
    <source>
        <dbReference type="EMBL" id="ABG58273.1"/>
    </source>
</evidence>
<dbReference type="SUPFAM" id="SSF55021">
    <property type="entry name" value="ACT-like"/>
    <property type="match status" value="1"/>
</dbReference>
<dbReference type="GO" id="GO:0004617">
    <property type="term" value="F:phosphoglycerate dehydrogenase activity"/>
    <property type="evidence" value="ECO:0007669"/>
    <property type="project" value="UniProtKB-EC"/>
</dbReference>
<comment type="similarity">
    <text evidence="3">Belongs to the D-isomer specific 2-hydroxyacid dehydrogenase family.</text>
</comment>
<evidence type="ECO:0000256" key="9">
    <source>
        <dbReference type="ARBA" id="ARBA00030455"/>
    </source>
</evidence>
<dbReference type="FunFam" id="3.40.50.720:FF:000041">
    <property type="entry name" value="D-3-phosphoglycerate dehydrogenase"/>
    <property type="match status" value="1"/>
</dbReference>
<gene>
    <name evidence="13" type="primary">serA</name>
    <name evidence="13" type="ordered locus">CHU_0996</name>
</gene>